<name>A0A0F9JIG6_9ZZZZ</name>
<dbReference type="EMBL" id="LAZR01011356">
    <property type="protein sequence ID" value="KKM62151.1"/>
    <property type="molecule type" value="Genomic_DNA"/>
</dbReference>
<gene>
    <name evidence="1" type="ORF">LCGC14_1524660</name>
</gene>
<reference evidence="1" key="1">
    <citation type="journal article" date="2015" name="Nature">
        <title>Complex archaea that bridge the gap between prokaryotes and eukaryotes.</title>
        <authorList>
            <person name="Spang A."/>
            <person name="Saw J.H."/>
            <person name="Jorgensen S.L."/>
            <person name="Zaremba-Niedzwiedzka K."/>
            <person name="Martijn J."/>
            <person name="Lind A.E."/>
            <person name="van Eijk R."/>
            <person name="Schleper C."/>
            <person name="Guy L."/>
            <person name="Ettema T.J."/>
        </authorList>
    </citation>
    <scope>NUCLEOTIDE SEQUENCE</scope>
</reference>
<evidence type="ECO:0000313" key="1">
    <source>
        <dbReference type="EMBL" id="KKM62151.1"/>
    </source>
</evidence>
<sequence length="52" mass="5769">MSPPKGLKSVAIPEELYERLKALRKPHQALAGVIEELLAEVDKGEQNNKEAE</sequence>
<protein>
    <recommendedName>
        <fullName evidence="2">CopG-like ribbon-helix-helix domain-containing protein</fullName>
    </recommendedName>
</protein>
<proteinExistence type="predicted"/>
<accession>A0A0F9JIG6</accession>
<comment type="caution">
    <text evidence="1">The sequence shown here is derived from an EMBL/GenBank/DDBJ whole genome shotgun (WGS) entry which is preliminary data.</text>
</comment>
<dbReference type="AlphaFoldDB" id="A0A0F9JIG6"/>
<organism evidence="1">
    <name type="scientific">marine sediment metagenome</name>
    <dbReference type="NCBI Taxonomy" id="412755"/>
    <lineage>
        <taxon>unclassified sequences</taxon>
        <taxon>metagenomes</taxon>
        <taxon>ecological metagenomes</taxon>
    </lineage>
</organism>
<evidence type="ECO:0008006" key="2">
    <source>
        <dbReference type="Google" id="ProtNLM"/>
    </source>
</evidence>